<dbReference type="CDD" id="cd04496">
    <property type="entry name" value="SSB_OBF"/>
    <property type="match status" value="1"/>
</dbReference>
<dbReference type="eggNOG" id="COG0629">
    <property type="taxonomic scope" value="Bacteria"/>
</dbReference>
<dbReference type="NCBIfam" id="TIGR00621">
    <property type="entry name" value="ssb"/>
    <property type="match status" value="1"/>
</dbReference>
<dbReference type="InterPro" id="IPR011344">
    <property type="entry name" value="ssDNA-bd"/>
</dbReference>
<dbReference type="Proteomes" id="UP000183028">
    <property type="component" value="Unassembled WGS sequence"/>
</dbReference>
<dbReference type="InterPro" id="IPR012340">
    <property type="entry name" value="NA-bd_OB-fold"/>
</dbReference>
<evidence type="ECO:0000256" key="4">
    <source>
        <dbReference type="SAM" id="MobiDB-lite"/>
    </source>
</evidence>
<evidence type="ECO:0000256" key="2">
    <source>
        <dbReference type="HAMAP-Rule" id="MF_00984"/>
    </source>
</evidence>
<gene>
    <name evidence="5" type="ORF">SAMN04487834_103615</name>
</gene>
<protein>
    <recommendedName>
        <fullName evidence="2 3">Single-stranded DNA-binding protein</fullName>
        <shortName evidence="2">SSB</shortName>
    </recommendedName>
</protein>
<comment type="subunit">
    <text evidence="2">Homotetramer.</text>
</comment>
<dbReference type="EMBL" id="FNYK01000036">
    <property type="protein sequence ID" value="SEI93642.1"/>
    <property type="molecule type" value="Genomic_DNA"/>
</dbReference>
<dbReference type="AlphaFoldDB" id="A0A1H6V059"/>
<dbReference type="InterPro" id="IPR000424">
    <property type="entry name" value="Primosome_PriB/ssb"/>
</dbReference>
<organism evidence="5 6">
    <name type="scientific">Sharpea azabuensis</name>
    <dbReference type="NCBI Taxonomy" id="322505"/>
    <lineage>
        <taxon>Bacteria</taxon>
        <taxon>Bacillati</taxon>
        <taxon>Bacillota</taxon>
        <taxon>Erysipelotrichia</taxon>
        <taxon>Erysipelotrichales</taxon>
        <taxon>Coprobacillaceae</taxon>
        <taxon>Sharpea</taxon>
    </lineage>
</organism>
<comment type="caution">
    <text evidence="2">Lacks conserved residue(s) required for the propagation of feature annotation.</text>
</comment>
<keyword evidence="6" id="KW-1185">Reference proteome</keyword>
<dbReference type="GO" id="GO:0006260">
    <property type="term" value="P:DNA replication"/>
    <property type="evidence" value="ECO:0007669"/>
    <property type="project" value="InterPro"/>
</dbReference>
<accession>A0A1H6V059</accession>
<sequence>MINRVVLVGRMTRDPELRRTGNGTAVTSFTLALDRGFTTQDGQSADFIPCVVWNKAAESTAQYCHKGSLVGVDGSLRSRNYTNNQGQKVYVVEVMCNSVKFLESRREAEARPQGSYNNQSSYNNNNSYNNQNAFGNQQNNYSNQQNTFNNQSNNTNRQNNFYDTNSTQVDLDKDFGDDVNAYDIMDDDIQF</sequence>
<feature type="compositionally biased region" description="Low complexity" evidence="4">
    <location>
        <begin position="115"/>
        <end position="162"/>
    </location>
</feature>
<dbReference type="STRING" id="322505.SAMN04487836_1596"/>
<keyword evidence="1 2" id="KW-0238">DNA-binding</keyword>
<dbReference type="PANTHER" id="PTHR10302">
    <property type="entry name" value="SINGLE-STRANDED DNA-BINDING PROTEIN"/>
    <property type="match status" value="1"/>
</dbReference>
<dbReference type="SUPFAM" id="SSF50249">
    <property type="entry name" value="Nucleic acid-binding proteins"/>
    <property type="match status" value="1"/>
</dbReference>
<dbReference type="GO" id="GO:0009295">
    <property type="term" value="C:nucleoid"/>
    <property type="evidence" value="ECO:0007669"/>
    <property type="project" value="TreeGrafter"/>
</dbReference>
<dbReference type="Gene3D" id="2.40.50.140">
    <property type="entry name" value="Nucleic acid-binding proteins"/>
    <property type="match status" value="1"/>
</dbReference>
<evidence type="ECO:0000313" key="6">
    <source>
        <dbReference type="Proteomes" id="UP000183028"/>
    </source>
</evidence>
<feature type="region of interest" description="Disordered" evidence="4">
    <location>
        <begin position="106"/>
        <end position="169"/>
    </location>
</feature>
<evidence type="ECO:0000256" key="1">
    <source>
        <dbReference type="ARBA" id="ARBA00023125"/>
    </source>
</evidence>
<reference evidence="6" key="1">
    <citation type="submission" date="2016-10" db="EMBL/GenBank/DDBJ databases">
        <authorList>
            <person name="Varghese N."/>
        </authorList>
    </citation>
    <scope>NUCLEOTIDE SEQUENCE [LARGE SCALE GENOMIC DNA]</scope>
    <source>
        <strain evidence="6">DSM 20406</strain>
    </source>
</reference>
<dbReference type="Pfam" id="PF00436">
    <property type="entry name" value="SSB"/>
    <property type="match status" value="1"/>
</dbReference>
<evidence type="ECO:0000313" key="5">
    <source>
        <dbReference type="EMBL" id="SEI93642.1"/>
    </source>
</evidence>
<dbReference type="PROSITE" id="PS50935">
    <property type="entry name" value="SSB"/>
    <property type="match status" value="1"/>
</dbReference>
<dbReference type="PANTHER" id="PTHR10302:SF27">
    <property type="entry name" value="SINGLE-STRANDED DNA-BINDING PROTEIN"/>
    <property type="match status" value="1"/>
</dbReference>
<dbReference type="GO" id="GO:0003697">
    <property type="term" value="F:single-stranded DNA binding"/>
    <property type="evidence" value="ECO:0007669"/>
    <property type="project" value="UniProtKB-UniRule"/>
</dbReference>
<dbReference type="OrthoDB" id="9809878at2"/>
<evidence type="ECO:0000256" key="3">
    <source>
        <dbReference type="RuleBase" id="RU000524"/>
    </source>
</evidence>
<dbReference type="RefSeq" id="WP_074732304.1">
    <property type="nucleotide sequence ID" value="NZ_FNYK01000036.1"/>
</dbReference>
<proteinExistence type="inferred from homology"/>
<dbReference type="HAMAP" id="MF_00984">
    <property type="entry name" value="SSB"/>
    <property type="match status" value="1"/>
</dbReference>
<name>A0A1H6V059_9FIRM</name>